<dbReference type="EMBL" id="JACGWU010000002">
    <property type="protein sequence ID" value="MBA8828949.1"/>
    <property type="molecule type" value="Genomic_DNA"/>
</dbReference>
<dbReference type="AlphaFoldDB" id="A0A7W3PNL3"/>
<proteinExistence type="predicted"/>
<evidence type="ECO:0000313" key="1">
    <source>
        <dbReference type="EMBL" id="MBA8828949.1"/>
    </source>
</evidence>
<comment type="caution">
    <text evidence="1">The sequence shown here is derived from an EMBL/GenBank/DDBJ whole genome shotgun (WGS) entry which is preliminary data.</text>
</comment>
<evidence type="ECO:0000313" key="2">
    <source>
        <dbReference type="Proteomes" id="UP000524237"/>
    </source>
</evidence>
<gene>
    <name evidence="1" type="ORF">FB555_001047</name>
</gene>
<organism evidence="1 2">
    <name type="scientific">Alpinimonas psychrophila</name>
    <dbReference type="NCBI Taxonomy" id="748908"/>
    <lineage>
        <taxon>Bacteria</taxon>
        <taxon>Bacillati</taxon>
        <taxon>Actinomycetota</taxon>
        <taxon>Actinomycetes</taxon>
        <taxon>Micrococcales</taxon>
        <taxon>Microbacteriaceae</taxon>
        <taxon>Alpinimonas</taxon>
    </lineage>
</organism>
<sequence length="122" mass="13926">MMITRREAAIRLDIPLEMATRNGMGKRVSEESIAEMDAQPPAWLAQSRANRRPGSKPVWVQLKCHVCGFSEDARPKKWWPSFTYVTCDYHDVDELPYPAEGLRRVEYDGVGSRFIGIVDEAL</sequence>
<keyword evidence="2" id="KW-1185">Reference proteome</keyword>
<dbReference type="Proteomes" id="UP000524237">
    <property type="component" value="Unassembled WGS sequence"/>
</dbReference>
<name>A0A7W3PNL3_9MICO</name>
<reference evidence="1 2" key="1">
    <citation type="submission" date="2020-07" db="EMBL/GenBank/DDBJ databases">
        <title>Sequencing the genomes of 1000 actinobacteria strains.</title>
        <authorList>
            <person name="Klenk H.-P."/>
        </authorList>
    </citation>
    <scope>NUCLEOTIDE SEQUENCE [LARGE SCALE GENOMIC DNA]</scope>
    <source>
        <strain evidence="1 2">DSM 23737</strain>
    </source>
</reference>
<protein>
    <submittedName>
        <fullName evidence="1">Uncharacterized protein</fullName>
    </submittedName>
</protein>
<accession>A0A7W3PNL3</accession>